<name>A0A3R6ME90_9BACT</name>
<dbReference type="Proteomes" id="UP000286211">
    <property type="component" value="Unassembled WGS sequence"/>
</dbReference>
<dbReference type="GO" id="GO:0009279">
    <property type="term" value="C:cell outer membrane"/>
    <property type="evidence" value="ECO:0007669"/>
    <property type="project" value="UniProtKB-SubCell"/>
</dbReference>
<comment type="caution">
    <text evidence="7">The sequence shown here is derived from an EMBL/GenBank/DDBJ whole genome shotgun (WGS) entry which is preliminary data.</text>
</comment>
<organism evidence="7 8">
    <name type="scientific">Segatella copri</name>
    <dbReference type="NCBI Taxonomy" id="165179"/>
    <lineage>
        <taxon>Bacteria</taxon>
        <taxon>Pseudomonadati</taxon>
        <taxon>Bacteroidota</taxon>
        <taxon>Bacteroidia</taxon>
        <taxon>Bacteroidales</taxon>
        <taxon>Prevotellaceae</taxon>
        <taxon>Segatella</taxon>
    </lineage>
</organism>
<dbReference type="InterPro" id="IPR011990">
    <property type="entry name" value="TPR-like_helical_dom_sf"/>
</dbReference>
<proteinExistence type="inferred from homology"/>
<gene>
    <name evidence="7" type="ORF">DW079_05635</name>
</gene>
<keyword evidence="4" id="KW-0472">Membrane</keyword>
<evidence type="ECO:0000256" key="5">
    <source>
        <dbReference type="ARBA" id="ARBA00023237"/>
    </source>
</evidence>
<comment type="subcellular location">
    <subcellularLocation>
        <location evidence="1">Cell outer membrane</location>
    </subcellularLocation>
</comment>
<feature type="domain" description="RagB/SusD" evidence="6">
    <location>
        <begin position="51"/>
        <end position="259"/>
    </location>
</feature>
<evidence type="ECO:0000256" key="2">
    <source>
        <dbReference type="ARBA" id="ARBA00006275"/>
    </source>
</evidence>
<evidence type="ECO:0000256" key="3">
    <source>
        <dbReference type="ARBA" id="ARBA00022729"/>
    </source>
</evidence>
<accession>A0A3R6ME90</accession>
<dbReference type="SUPFAM" id="SSF48452">
    <property type="entry name" value="TPR-like"/>
    <property type="match status" value="1"/>
</dbReference>
<keyword evidence="5" id="KW-0998">Cell outer membrane</keyword>
<dbReference type="AlphaFoldDB" id="A0A3R6ME90"/>
<dbReference type="Gene3D" id="1.25.40.390">
    <property type="match status" value="1"/>
</dbReference>
<evidence type="ECO:0000256" key="4">
    <source>
        <dbReference type="ARBA" id="ARBA00023136"/>
    </source>
</evidence>
<evidence type="ECO:0000259" key="6">
    <source>
        <dbReference type="Pfam" id="PF07980"/>
    </source>
</evidence>
<evidence type="ECO:0000313" key="8">
    <source>
        <dbReference type="Proteomes" id="UP000286211"/>
    </source>
</evidence>
<dbReference type="Pfam" id="PF07980">
    <property type="entry name" value="SusD_RagB"/>
    <property type="match status" value="1"/>
</dbReference>
<dbReference type="InterPro" id="IPR012944">
    <property type="entry name" value="SusD_RagB_dom"/>
</dbReference>
<evidence type="ECO:0000313" key="7">
    <source>
        <dbReference type="EMBL" id="RHK11023.1"/>
    </source>
</evidence>
<dbReference type="EMBL" id="QRNB01000022">
    <property type="protein sequence ID" value="RHK11023.1"/>
    <property type="molecule type" value="Genomic_DNA"/>
</dbReference>
<sequence length="259" mass="29987">MAGVLGVPQWFGDEFYKNDGDSYRLKATLKHIDDAVYHMSYGKDEIDNMTDEQKKTSNKIGINDPVQGLYGNSTWLAFKQIMRASDTEGKKYGDNIRLNNYLVMRYAEVLLNYAEACLQTGDQPEAKKYINMIQKRAGSKTISETVDMDVLKKEKSYELWLEGCRWFDIMRWNDTKAIERLTKAGTVVPHLFDKVFRTPKADDQNVTWEHGSEANSRFYTTNTPETNFKVGFKKGKHEFFPYPQTVMDKNPNLKQNPGW</sequence>
<protein>
    <submittedName>
        <fullName evidence="7">RagB/SusD family nutrient uptake outer membrane protein</fullName>
    </submittedName>
</protein>
<reference evidence="7 8" key="1">
    <citation type="submission" date="2018-08" db="EMBL/GenBank/DDBJ databases">
        <title>A genome reference for cultivated species of the human gut microbiota.</title>
        <authorList>
            <person name="Zou Y."/>
            <person name="Xue W."/>
            <person name="Luo G."/>
        </authorList>
    </citation>
    <scope>NUCLEOTIDE SEQUENCE [LARGE SCALE GENOMIC DNA]</scope>
    <source>
        <strain evidence="7 8">AF46-2NS</strain>
    </source>
</reference>
<keyword evidence="3" id="KW-0732">Signal</keyword>
<evidence type="ECO:0000256" key="1">
    <source>
        <dbReference type="ARBA" id="ARBA00004442"/>
    </source>
</evidence>
<comment type="similarity">
    <text evidence="2">Belongs to the SusD family.</text>
</comment>